<dbReference type="RefSeq" id="WP_160127776.1">
    <property type="nucleotide sequence ID" value="NZ_CP019288.1"/>
</dbReference>
<protein>
    <submittedName>
        <fullName evidence="2">Uncharacterized protein</fullName>
    </submittedName>
</protein>
<dbReference type="AlphaFoldDB" id="A0A7L4ZFL8"/>
<evidence type="ECO:0000313" key="3">
    <source>
        <dbReference type="Proteomes" id="UP000464657"/>
    </source>
</evidence>
<accession>A0A7L4ZFL8</accession>
<dbReference type="OrthoDB" id="1443487at2"/>
<dbReference type="KEGG" id="kan:IMCC3317_03420"/>
<gene>
    <name evidence="2" type="ORF">IMCC3317_03420</name>
</gene>
<evidence type="ECO:0000313" key="2">
    <source>
        <dbReference type="EMBL" id="QHI34996.1"/>
    </source>
</evidence>
<organism evidence="2 3">
    <name type="scientific">Kordia antarctica</name>
    <dbReference type="NCBI Taxonomy" id="1218801"/>
    <lineage>
        <taxon>Bacteria</taxon>
        <taxon>Pseudomonadati</taxon>
        <taxon>Bacteroidota</taxon>
        <taxon>Flavobacteriia</taxon>
        <taxon>Flavobacteriales</taxon>
        <taxon>Flavobacteriaceae</taxon>
        <taxon>Kordia</taxon>
    </lineage>
</organism>
<name>A0A7L4ZFL8_9FLAO</name>
<proteinExistence type="predicted"/>
<keyword evidence="3" id="KW-1185">Reference proteome</keyword>
<evidence type="ECO:0000256" key="1">
    <source>
        <dbReference type="SAM" id="Coils"/>
    </source>
</evidence>
<sequence>MMKKISSNQELEQEIIKLKAQKAIHFRALKSQMSISYEELRPSRIIKRVFADIKEEPEIKDNVLKSLLSLAGGYLTKRILIGKSNSFLKSIMGYLVQIGATKLVSNKIITNNK</sequence>
<dbReference type="Proteomes" id="UP000464657">
    <property type="component" value="Chromosome"/>
</dbReference>
<keyword evidence="1" id="KW-0175">Coiled coil</keyword>
<dbReference type="EMBL" id="CP019288">
    <property type="protein sequence ID" value="QHI34996.1"/>
    <property type="molecule type" value="Genomic_DNA"/>
</dbReference>
<reference evidence="2 3" key="1">
    <citation type="journal article" date="2013" name="Int. J. Syst. Evol. Microbiol.">
        <title>Kordia antarctica sp. nov., isolated from Antarctic seawater.</title>
        <authorList>
            <person name="Baek K."/>
            <person name="Choi A."/>
            <person name="Kang I."/>
            <person name="Lee K."/>
            <person name="Cho J.C."/>
        </authorList>
    </citation>
    <scope>NUCLEOTIDE SEQUENCE [LARGE SCALE GENOMIC DNA]</scope>
    <source>
        <strain evidence="2 3">IMCC3317</strain>
    </source>
</reference>
<feature type="coiled-coil region" evidence="1">
    <location>
        <begin position="1"/>
        <end position="28"/>
    </location>
</feature>